<evidence type="ECO:0000256" key="1">
    <source>
        <dbReference type="ARBA" id="ARBA00022630"/>
    </source>
</evidence>
<organism evidence="4 5">
    <name type="scientific">Coniochaeta pulveracea</name>
    <dbReference type="NCBI Taxonomy" id="177199"/>
    <lineage>
        <taxon>Eukaryota</taxon>
        <taxon>Fungi</taxon>
        <taxon>Dikarya</taxon>
        <taxon>Ascomycota</taxon>
        <taxon>Pezizomycotina</taxon>
        <taxon>Sordariomycetes</taxon>
        <taxon>Sordariomycetidae</taxon>
        <taxon>Coniochaetales</taxon>
        <taxon>Coniochaetaceae</taxon>
        <taxon>Coniochaeta</taxon>
    </lineage>
</organism>
<dbReference type="OrthoDB" id="2349068at2759"/>
<dbReference type="Gene3D" id="3.20.20.70">
    <property type="entry name" value="Aldolase class I"/>
    <property type="match status" value="1"/>
</dbReference>
<dbReference type="PANTHER" id="PTHR32332:SF34">
    <property type="entry name" value="2-NITROPROPANE DIOXYGENASE FAMILY, PUTATIVE-RELATED"/>
    <property type="match status" value="1"/>
</dbReference>
<evidence type="ECO:0000313" key="4">
    <source>
        <dbReference type="EMBL" id="RKU49564.1"/>
    </source>
</evidence>
<dbReference type="PANTHER" id="PTHR32332">
    <property type="entry name" value="2-NITROPROPANE DIOXYGENASE"/>
    <property type="match status" value="1"/>
</dbReference>
<keyword evidence="1" id="KW-0285">Flavoprotein</keyword>
<dbReference type="InterPro" id="IPR013785">
    <property type="entry name" value="Aldolase_TIM"/>
</dbReference>
<evidence type="ECO:0000313" key="5">
    <source>
        <dbReference type="Proteomes" id="UP000275385"/>
    </source>
</evidence>
<gene>
    <name evidence="4" type="ORF">DL546_009309</name>
</gene>
<dbReference type="GO" id="GO:0018580">
    <property type="term" value="F:nitronate monooxygenase activity"/>
    <property type="evidence" value="ECO:0007669"/>
    <property type="project" value="InterPro"/>
</dbReference>
<comment type="caution">
    <text evidence="4">The sequence shown here is derived from an EMBL/GenBank/DDBJ whole genome shotgun (WGS) entry which is preliminary data.</text>
</comment>
<dbReference type="EMBL" id="QVQW01000001">
    <property type="protein sequence ID" value="RKU49564.1"/>
    <property type="molecule type" value="Genomic_DNA"/>
</dbReference>
<evidence type="ECO:0000256" key="3">
    <source>
        <dbReference type="ARBA" id="ARBA00023002"/>
    </source>
</evidence>
<reference evidence="4 5" key="1">
    <citation type="submission" date="2018-08" db="EMBL/GenBank/DDBJ databases">
        <title>Draft genome of the lignicolous fungus Coniochaeta pulveracea.</title>
        <authorList>
            <person name="Borstlap C.J."/>
            <person name="De Witt R.N."/>
            <person name="Botha A."/>
            <person name="Volschenk H."/>
        </authorList>
    </citation>
    <scope>NUCLEOTIDE SEQUENCE [LARGE SCALE GENOMIC DNA]</scope>
    <source>
        <strain evidence="4 5">CAB683</strain>
    </source>
</reference>
<keyword evidence="3" id="KW-0560">Oxidoreductase</keyword>
<dbReference type="InterPro" id="IPR004136">
    <property type="entry name" value="NMO"/>
</dbReference>
<dbReference type="Pfam" id="PF03060">
    <property type="entry name" value="NMO"/>
    <property type="match status" value="1"/>
</dbReference>
<dbReference type="SUPFAM" id="SSF51412">
    <property type="entry name" value="Inosine monophosphate dehydrogenase (IMPDH)"/>
    <property type="match status" value="1"/>
</dbReference>
<dbReference type="AlphaFoldDB" id="A0A420YNW0"/>
<accession>A0A420YNW0</accession>
<protein>
    <submittedName>
        <fullName evidence="4">Uncharacterized protein</fullName>
    </submittedName>
</protein>
<proteinExistence type="predicted"/>
<keyword evidence="5" id="KW-1185">Reference proteome</keyword>
<name>A0A420YNW0_9PEZI</name>
<sequence length="376" mass="39832">MLRGLVQDAARFIPKMDSFQKSLQKLKRDFPWLELPLVSNAPMSGFAGGDLAVAVARGGGLGQIGFTGTVGGLREELEKVKKNIPVESGNDESTAVLPVGVGFIVVNGGPRIWLDTLTRYRPAMVWLSFGGGAEFQTWASAVRAVSPNTKIWVQIGSVAAALEAVTACKPDALVLQGSDAGGHGHKNGASIISLLPEVSDALEQRNIDDVALIAAGGIADGRGAAAALMLGAGGVVMGTRFLAATETVFEPEFRDLVLSAADGGVSTVRSRVFDDIYGQNGWPEMYDGRCMRNAMYDNLEKGLSVEEIRDQIYRQASSSDSTSVRDSVTLWAGTGIGLVRKMESATEIVRETQLQMKAMVGGINAVVNGSQNHPSY</sequence>
<evidence type="ECO:0000256" key="2">
    <source>
        <dbReference type="ARBA" id="ARBA00022643"/>
    </source>
</evidence>
<dbReference type="CDD" id="cd04730">
    <property type="entry name" value="NPD_like"/>
    <property type="match status" value="1"/>
</dbReference>
<dbReference type="Proteomes" id="UP000275385">
    <property type="component" value="Unassembled WGS sequence"/>
</dbReference>
<keyword evidence="2" id="KW-0288">FMN</keyword>
<dbReference type="STRING" id="177199.A0A420YNW0"/>